<dbReference type="PROSITE" id="PS51417">
    <property type="entry name" value="ARF"/>
    <property type="match status" value="1"/>
</dbReference>
<dbReference type="Pfam" id="PF00025">
    <property type="entry name" value="Arf"/>
    <property type="match status" value="2"/>
</dbReference>
<dbReference type="SUPFAM" id="SSF52540">
    <property type="entry name" value="P-loop containing nucleoside triphosphate hydrolases"/>
    <property type="match status" value="1"/>
</dbReference>
<reference evidence="8" key="1">
    <citation type="submission" date="2017-07" db="EMBL/GenBank/DDBJ databases">
        <title>Taro Niue Genome Assembly and Annotation.</title>
        <authorList>
            <person name="Atibalentja N."/>
            <person name="Keating K."/>
            <person name="Fields C.J."/>
        </authorList>
    </citation>
    <scope>NUCLEOTIDE SEQUENCE</scope>
    <source>
        <strain evidence="8">Niue_2</strain>
        <tissue evidence="8">Leaf</tissue>
    </source>
</reference>
<name>A0A843U6C0_COLES</name>
<dbReference type="InterPro" id="IPR024156">
    <property type="entry name" value="Small_GTPase_ARF"/>
</dbReference>
<gene>
    <name evidence="8" type="ORF">Taro_011512</name>
</gene>
<feature type="binding site" evidence="6">
    <location>
        <begin position="348"/>
        <end position="351"/>
    </location>
    <ligand>
        <name>GTP</name>
        <dbReference type="ChEBI" id="CHEBI:37565"/>
    </ligand>
</feature>
<accession>A0A843U6C0</accession>
<keyword evidence="2" id="KW-0449">Lipoprotein</keyword>
<dbReference type="Proteomes" id="UP000652761">
    <property type="component" value="Unassembled WGS sequence"/>
</dbReference>
<dbReference type="GO" id="GO:0003924">
    <property type="term" value="F:GTPase activity"/>
    <property type="evidence" value="ECO:0007669"/>
    <property type="project" value="InterPro"/>
</dbReference>
<feature type="compositionally biased region" description="Basic and acidic residues" evidence="7">
    <location>
        <begin position="131"/>
        <end position="171"/>
    </location>
</feature>
<dbReference type="GO" id="GO:0005525">
    <property type="term" value="F:GTP binding"/>
    <property type="evidence" value="ECO:0007669"/>
    <property type="project" value="UniProtKB-KW"/>
</dbReference>
<evidence type="ECO:0000256" key="5">
    <source>
        <dbReference type="ARBA" id="ARBA00023134"/>
    </source>
</evidence>
<dbReference type="InterPro" id="IPR027417">
    <property type="entry name" value="P-loop_NTPase"/>
</dbReference>
<keyword evidence="3 6" id="KW-0547">Nucleotide-binding</keyword>
<evidence type="ECO:0008006" key="10">
    <source>
        <dbReference type="Google" id="ProtNLM"/>
    </source>
</evidence>
<evidence type="ECO:0000313" key="9">
    <source>
        <dbReference type="Proteomes" id="UP000652761"/>
    </source>
</evidence>
<comment type="similarity">
    <text evidence="1">Belongs to the small GTPase superfamily. Arf family.</text>
</comment>
<evidence type="ECO:0000313" key="8">
    <source>
        <dbReference type="EMBL" id="MQL79071.1"/>
    </source>
</evidence>
<dbReference type="OrthoDB" id="2011769at2759"/>
<keyword evidence="9" id="KW-1185">Reference proteome</keyword>
<protein>
    <recommendedName>
        <fullName evidence="10">ADP-ribosylation factor-like protein 1</fullName>
    </recommendedName>
</protein>
<keyword evidence="4" id="KW-0813">Transport</keyword>
<feature type="region of interest" description="Disordered" evidence="7">
    <location>
        <begin position="42"/>
        <end position="111"/>
    </location>
</feature>
<dbReference type="PANTHER" id="PTHR11711">
    <property type="entry name" value="ADP RIBOSYLATION FACTOR-RELATED"/>
    <property type="match status" value="1"/>
</dbReference>
<dbReference type="InterPro" id="IPR006689">
    <property type="entry name" value="Small_GTPase_ARF/SAR"/>
</dbReference>
<evidence type="ECO:0000256" key="1">
    <source>
        <dbReference type="ARBA" id="ARBA00010290"/>
    </source>
</evidence>
<keyword evidence="4" id="KW-0931">ER-Golgi transport</keyword>
<evidence type="ECO:0000256" key="4">
    <source>
        <dbReference type="ARBA" id="ARBA00022892"/>
    </source>
</evidence>
<dbReference type="AlphaFoldDB" id="A0A843U6C0"/>
<evidence type="ECO:0000256" key="3">
    <source>
        <dbReference type="ARBA" id="ARBA00022741"/>
    </source>
</evidence>
<organism evidence="8 9">
    <name type="scientific">Colocasia esculenta</name>
    <name type="common">Wild taro</name>
    <name type="synonym">Arum esculentum</name>
    <dbReference type="NCBI Taxonomy" id="4460"/>
    <lineage>
        <taxon>Eukaryota</taxon>
        <taxon>Viridiplantae</taxon>
        <taxon>Streptophyta</taxon>
        <taxon>Embryophyta</taxon>
        <taxon>Tracheophyta</taxon>
        <taxon>Spermatophyta</taxon>
        <taxon>Magnoliopsida</taxon>
        <taxon>Liliopsida</taxon>
        <taxon>Araceae</taxon>
        <taxon>Aroideae</taxon>
        <taxon>Colocasieae</taxon>
        <taxon>Colocasia</taxon>
    </lineage>
</organism>
<keyword evidence="2" id="KW-0519">Myristate</keyword>
<feature type="region of interest" description="Disordered" evidence="7">
    <location>
        <begin position="131"/>
        <end position="177"/>
    </location>
</feature>
<dbReference type="EMBL" id="NMUH01000432">
    <property type="protein sequence ID" value="MQL79071.1"/>
    <property type="molecule type" value="Genomic_DNA"/>
</dbReference>
<proteinExistence type="inferred from homology"/>
<evidence type="ECO:0000256" key="7">
    <source>
        <dbReference type="SAM" id="MobiDB-lite"/>
    </source>
</evidence>
<feature type="non-terminal residue" evidence="8">
    <location>
        <position position="1"/>
    </location>
</feature>
<evidence type="ECO:0000256" key="6">
    <source>
        <dbReference type="PIRSR" id="PIRSR606689-1"/>
    </source>
</evidence>
<dbReference type="SMART" id="SM00177">
    <property type="entry name" value="ARF"/>
    <property type="match status" value="1"/>
</dbReference>
<dbReference type="GO" id="GO:0016192">
    <property type="term" value="P:vesicle-mediated transport"/>
    <property type="evidence" value="ECO:0007669"/>
    <property type="project" value="UniProtKB-KW"/>
</dbReference>
<evidence type="ECO:0000256" key="2">
    <source>
        <dbReference type="ARBA" id="ARBA00022707"/>
    </source>
</evidence>
<sequence>TKLTSQKEAIPNQCLELSKQSDEEVRSVSCLASANKVSNFPLEKFIPPRPRFPSQSWENHRATPQTSITSPPPPLPEGSELREQGGPLLHPRCLPSLPKTPPQEALPSVSSPIPSSGIGFFRFADLKPRPGEIRSGARDGHPLHPDALFHLREPGGADPRPRPRQCRENHDPISAADGRGGFDDPKCVFCPVVILQFGVSVCIHLRVPDLGSSLFSPHLAMLQQSASMWKPFSTTISSSKSGISCSIPVVPSKVVSYPPIVIFVTRPYWRCYFPNTQAIIYVVDSSDTDRLVIAKEEFHAILEVCEYYLDCIMHVLFYHQRFLTPDTKRSVKNQEEELKGAVVLVYANKQDLPGALDDAAVTEALELHKIKNRQWAIFKTSAIKGEGLFEGLDWLSNTLKSGGG</sequence>
<keyword evidence="5 6" id="KW-0342">GTP-binding</keyword>
<dbReference type="Gene3D" id="3.40.50.300">
    <property type="entry name" value="P-loop containing nucleotide triphosphate hydrolases"/>
    <property type="match status" value="1"/>
</dbReference>
<comment type="caution">
    <text evidence="8">The sequence shown here is derived from an EMBL/GenBank/DDBJ whole genome shotgun (WGS) entry which is preliminary data.</text>
</comment>